<dbReference type="Pfam" id="PF13344">
    <property type="entry name" value="Hydrolase_6"/>
    <property type="match status" value="1"/>
</dbReference>
<dbReference type="Gene3D" id="3.40.50.1000">
    <property type="entry name" value="HAD superfamily/HAD-like"/>
    <property type="match status" value="1"/>
</dbReference>
<dbReference type="KEGG" id="sesp:BN6_50600"/>
<feature type="active site" description="Nucleophile" evidence="8">
    <location>
        <position position="9"/>
    </location>
</feature>
<dbReference type="STRING" id="1179773.BN6_50600"/>
<feature type="binding site" evidence="10">
    <location>
        <position position="94"/>
    </location>
    <ligand>
        <name>Zn(2+)</name>
        <dbReference type="ChEBI" id="CHEBI:29105"/>
    </ligand>
</feature>
<dbReference type="AlphaFoldDB" id="K0K406"/>
<evidence type="ECO:0000256" key="2">
    <source>
        <dbReference type="ARBA" id="ARBA00022490"/>
    </source>
</evidence>
<accession>K0K406</accession>
<dbReference type="eggNOG" id="COG0241">
    <property type="taxonomic scope" value="Bacteria"/>
</dbReference>
<keyword evidence="5 7" id="KW-0119">Carbohydrate metabolism</keyword>
<dbReference type="CDD" id="cd07503">
    <property type="entry name" value="HAD_HisB-N"/>
    <property type="match status" value="1"/>
</dbReference>
<organism evidence="11 12">
    <name type="scientific">Saccharothrix espanaensis (strain ATCC 51144 / DSM 44229 / JCM 9112 / NBRC 15066 / NRRL 15764)</name>
    <dbReference type="NCBI Taxonomy" id="1179773"/>
    <lineage>
        <taxon>Bacteria</taxon>
        <taxon>Bacillati</taxon>
        <taxon>Actinomycetota</taxon>
        <taxon>Actinomycetes</taxon>
        <taxon>Pseudonocardiales</taxon>
        <taxon>Pseudonocardiaceae</taxon>
        <taxon>Saccharothrix</taxon>
    </lineage>
</organism>
<feature type="binding site" evidence="10">
    <location>
        <position position="96"/>
    </location>
    <ligand>
        <name>Zn(2+)</name>
        <dbReference type="ChEBI" id="CHEBI:29105"/>
    </ligand>
</feature>
<dbReference type="InterPro" id="IPR036412">
    <property type="entry name" value="HAD-like_sf"/>
</dbReference>
<evidence type="ECO:0000313" key="12">
    <source>
        <dbReference type="Proteomes" id="UP000006281"/>
    </source>
</evidence>
<feature type="binding site" evidence="10">
    <location>
        <position position="88"/>
    </location>
    <ligand>
        <name>Zn(2+)</name>
        <dbReference type="ChEBI" id="CHEBI:29105"/>
    </ligand>
</feature>
<keyword evidence="10" id="KW-0460">Magnesium</keyword>
<dbReference type="HOGENOM" id="CLU_085077_2_2_11"/>
<dbReference type="NCBIfam" id="TIGR01656">
    <property type="entry name" value="Histidinol-ppas"/>
    <property type="match status" value="1"/>
</dbReference>
<dbReference type="GO" id="GO:0005975">
    <property type="term" value="P:carbohydrate metabolic process"/>
    <property type="evidence" value="ECO:0007669"/>
    <property type="project" value="InterPro"/>
</dbReference>
<evidence type="ECO:0000256" key="5">
    <source>
        <dbReference type="ARBA" id="ARBA00023277"/>
    </source>
</evidence>
<evidence type="ECO:0000256" key="10">
    <source>
        <dbReference type="PIRSR" id="PIRSR004682-4"/>
    </source>
</evidence>
<keyword evidence="2 7" id="KW-0963">Cytoplasm</keyword>
<sequence length="180" mass="18963">MTFDAVLFDRDGTLIRDVPYNGDPRLVEPLPGARELLDRLRTTGVRTGVVSNQSGIGRGLLSRTQVDAVNARVEALLGRFGTWQVCPHHPEDGCPCRKPEPGLVLAACAALGVAPERTAVVGDIEADVRAALAAGAHPIMVPTPVTRPEEVDRAPTVAADLHEVLALVTDNGVRTGGAKP</sequence>
<dbReference type="RefSeq" id="WP_015102439.1">
    <property type="nucleotide sequence ID" value="NC_019673.1"/>
</dbReference>
<dbReference type="GO" id="GO:0046872">
    <property type="term" value="F:metal ion binding"/>
    <property type="evidence" value="ECO:0007669"/>
    <property type="project" value="UniProtKB-KW"/>
</dbReference>
<evidence type="ECO:0000256" key="3">
    <source>
        <dbReference type="ARBA" id="ARBA00022723"/>
    </source>
</evidence>
<comment type="subcellular location">
    <subcellularLocation>
        <location evidence="1 7">Cytoplasm</location>
    </subcellularLocation>
</comment>
<dbReference type="EC" id="3.1.3.-" evidence="7"/>
<dbReference type="NCBIfam" id="TIGR01509">
    <property type="entry name" value="HAD-SF-IA-v3"/>
    <property type="match status" value="1"/>
</dbReference>
<dbReference type="InterPro" id="IPR006549">
    <property type="entry name" value="HAD-SF_hydro_IIIA"/>
</dbReference>
<feature type="binding site" evidence="10">
    <location>
        <position position="86"/>
    </location>
    <ligand>
        <name>Zn(2+)</name>
        <dbReference type="ChEBI" id="CHEBI:29105"/>
    </ligand>
</feature>
<keyword evidence="10" id="KW-0862">Zinc</keyword>
<dbReference type="InterPro" id="IPR006543">
    <property type="entry name" value="Histidinol-phos"/>
</dbReference>
<protein>
    <recommendedName>
        <fullName evidence="6 7">D,D-heptose 1,7-bisphosphate phosphatase</fullName>
        <ecNumber evidence="7">3.1.3.-</ecNumber>
    </recommendedName>
</protein>
<dbReference type="PIRSF" id="PIRSF004682">
    <property type="entry name" value="GmhB"/>
    <property type="match status" value="1"/>
</dbReference>
<name>K0K406_SACES</name>
<dbReference type="GO" id="GO:0016791">
    <property type="term" value="F:phosphatase activity"/>
    <property type="evidence" value="ECO:0007669"/>
    <property type="project" value="InterPro"/>
</dbReference>
<dbReference type="NCBIfam" id="TIGR01549">
    <property type="entry name" value="HAD-SF-IA-v1"/>
    <property type="match status" value="1"/>
</dbReference>
<dbReference type="PATRIC" id="fig|1179773.3.peg.5081"/>
<dbReference type="NCBIfam" id="TIGR01662">
    <property type="entry name" value="HAD-SF-IIIA"/>
    <property type="match status" value="1"/>
</dbReference>
<dbReference type="BioCyc" id="SESP1179773:BN6_RS24475-MONOMER"/>
<dbReference type="PANTHER" id="PTHR42891">
    <property type="entry name" value="D-GLYCERO-BETA-D-MANNO-HEPTOSE-1,7-BISPHOSPHATE 7-PHOSPHATASE"/>
    <property type="match status" value="1"/>
</dbReference>
<dbReference type="GO" id="GO:0005737">
    <property type="term" value="C:cytoplasm"/>
    <property type="evidence" value="ECO:0007669"/>
    <property type="project" value="UniProtKB-SubCell"/>
</dbReference>
<dbReference type="InterPro" id="IPR006439">
    <property type="entry name" value="HAD-SF_hydro_IA"/>
</dbReference>
<dbReference type="Proteomes" id="UP000006281">
    <property type="component" value="Chromosome"/>
</dbReference>
<dbReference type="Pfam" id="PF13242">
    <property type="entry name" value="Hydrolase_like"/>
    <property type="match status" value="1"/>
</dbReference>
<keyword evidence="4 7" id="KW-0378">Hydrolase</keyword>
<feature type="active site" description="Nucleophile" evidence="8">
    <location>
        <position position="11"/>
    </location>
</feature>
<keyword evidence="3 10" id="KW-0479">Metal-binding</keyword>
<feature type="binding site" evidence="10">
    <location>
        <position position="11"/>
    </location>
    <ligand>
        <name>Mg(2+)</name>
        <dbReference type="ChEBI" id="CHEBI:18420"/>
    </ligand>
</feature>
<comment type="cofactor">
    <cofactor evidence="10">
        <name>Zn(2+)</name>
        <dbReference type="ChEBI" id="CHEBI:29105"/>
    </cofactor>
</comment>
<dbReference type="InterPro" id="IPR004446">
    <property type="entry name" value="Heptose_bisP_phosphatase"/>
</dbReference>
<reference evidence="11 12" key="1">
    <citation type="journal article" date="2012" name="BMC Genomics">
        <title>Complete genome sequence of Saccharothrix espanaensis DSM 44229T and comparison to the other completely sequenced Pseudonocardiaceae.</title>
        <authorList>
            <person name="Strobel T."/>
            <person name="Al-Dilaimi A."/>
            <person name="Blom J."/>
            <person name="Gessner A."/>
            <person name="Kalinowski J."/>
            <person name="Luzhetska M."/>
            <person name="Puhler A."/>
            <person name="Szczepanowski R."/>
            <person name="Bechthold A."/>
            <person name="Ruckert C."/>
        </authorList>
    </citation>
    <scope>NUCLEOTIDE SEQUENCE [LARGE SCALE GENOMIC DNA]</scope>
    <source>
        <strain evidence="12">ATCC 51144 / DSM 44229 / JCM 9112 / NBRC 15066 / NRRL 15764</strain>
    </source>
</reference>
<evidence type="ECO:0000313" key="11">
    <source>
        <dbReference type="EMBL" id="CCH32327.1"/>
    </source>
</evidence>
<feature type="site" description="Stabilizes the phosphoryl group" evidence="9">
    <location>
        <position position="51"/>
    </location>
</feature>
<evidence type="ECO:0000256" key="6">
    <source>
        <dbReference type="ARBA" id="ARBA00031828"/>
    </source>
</evidence>
<feature type="site" description="Stabilizes the phosphoryl group" evidence="9">
    <location>
        <position position="98"/>
    </location>
</feature>
<gene>
    <name evidence="11" type="ordered locus">BN6_50600</name>
</gene>
<evidence type="ECO:0000256" key="1">
    <source>
        <dbReference type="ARBA" id="ARBA00004496"/>
    </source>
</evidence>
<evidence type="ECO:0000256" key="9">
    <source>
        <dbReference type="PIRSR" id="PIRSR004682-3"/>
    </source>
</evidence>
<proteinExistence type="inferred from homology"/>
<keyword evidence="12" id="KW-1185">Reference proteome</keyword>
<feature type="binding site" evidence="10">
    <location>
        <position position="123"/>
    </location>
    <ligand>
        <name>Mg(2+)</name>
        <dbReference type="ChEBI" id="CHEBI:18420"/>
    </ligand>
</feature>
<dbReference type="InterPro" id="IPR023214">
    <property type="entry name" value="HAD_sf"/>
</dbReference>
<dbReference type="PANTHER" id="PTHR42891:SF1">
    <property type="entry name" value="D-GLYCERO-BETA-D-MANNO-HEPTOSE-1,7-BISPHOSPHATE 7-PHOSPHATASE"/>
    <property type="match status" value="1"/>
</dbReference>
<feature type="site" description="Contributes to substrate recognition" evidence="9">
    <location>
        <position position="97"/>
    </location>
</feature>
<feature type="binding site" evidence="10">
    <location>
        <position position="9"/>
    </location>
    <ligand>
        <name>Mg(2+)</name>
        <dbReference type="ChEBI" id="CHEBI:18420"/>
    </ligand>
</feature>
<evidence type="ECO:0000256" key="4">
    <source>
        <dbReference type="ARBA" id="ARBA00022801"/>
    </source>
</evidence>
<dbReference type="InterPro" id="IPR006357">
    <property type="entry name" value="HAD-SF_hydro_IIA"/>
</dbReference>
<dbReference type="EMBL" id="HE804045">
    <property type="protein sequence ID" value="CCH32327.1"/>
    <property type="molecule type" value="Genomic_DNA"/>
</dbReference>
<evidence type="ECO:0000256" key="7">
    <source>
        <dbReference type="PIRNR" id="PIRNR004682"/>
    </source>
</evidence>
<evidence type="ECO:0000256" key="8">
    <source>
        <dbReference type="PIRSR" id="PIRSR004682-1"/>
    </source>
</evidence>
<comment type="cofactor">
    <cofactor evidence="10">
        <name>Mg(2+)</name>
        <dbReference type="ChEBI" id="CHEBI:18420"/>
    </cofactor>
</comment>
<comment type="similarity">
    <text evidence="7">Belongs to the gmhB family.</text>
</comment>
<dbReference type="SUPFAM" id="SSF56784">
    <property type="entry name" value="HAD-like"/>
    <property type="match status" value="1"/>
</dbReference>